<dbReference type="InterPro" id="IPR036179">
    <property type="entry name" value="Ig-like_dom_sf"/>
</dbReference>
<feature type="domain" description="Ig-like" evidence="21">
    <location>
        <begin position="360"/>
        <end position="447"/>
    </location>
</feature>
<dbReference type="InterPro" id="IPR003599">
    <property type="entry name" value="Ig_sub"/>
</dbReference>
<dbReference type="InterPro" id="IPR007110">
    <property type="entry name" value="Ig-like_dom"/>
</dbReference>
<keyword evidence="7 19" id="KW-0349">Heme</keyword>
<dbReference type="Pfam" id="PF23334">
    <property type="entry name" value="VWC2L_2nd"/>
    <property type="match status" value="1"/>
</dbReference>
<evidence type="ECO:0000256" key="18">
    <source>
        <dbReference type="ARBA" id="ARBA00061342"/>
    </source>
</evidence>
<comment type="caution">
    <text evidence="22">The sequence shown here is derived from an EMBL/GenBank/DDBJ whole genome shotgun (WGS) entry which is preliminary data.</text>
</comment>
<keyword evidence="6" id="KW-0433">Leucine-rich repeat</keyword>
<name>A0AA88XPY1_PINIB</name>
<evidence type="ECO:0000256" key="3">
    <source>
        <dbReference type="ARBA" id="ARBA00004613"/>
    </source>
</evidence>
<keyword evidence="13 19" id="KW-0408">Iron</keyword>
<evidence type="ECO:0000256" key="11">
    <source>
        <dbReference type="ARBA" id="ARBA00022837"/>
    </source>
</evidence>
<evidence type="ECO:0000259" key="21">
    <source>
        <dbReference type="PROSITE" id="PS50835"/>
    </source>
</evidence>
<dbReference type="GO" id="GO:0046872">
    <property type="term" value="F:metal ion binding"/>
    <property type="evidence" value="ECO:0007669"/>
    <property type="project" value="UniProtKB-KW"/>
</dbReference>
<dbReference type="PROSITE" id="PS50835">
    <property type="entry name" value="IG_LIKE"/>
    <property type="match status" value="4"/>
</dbReference>
<dbReference type="GO" id="GO:0004601">
    <property type="term" value="F:peroxidase activity"/>
    <property type="evidence" value="ECO:0007669"/>
    <property type="project" value="InterPro"/>
</dbReference>
<dbReference type="InterPro" id="IPR013783">
    <property type="entry name" value="Ig-like_fold"/>
</dbReference>
<reference evidence="22" key="1">
    <citation type="submission" date="2019-08" db="EMBL/GenBank/DDBJ databases">
        <title>The improved chromosome-level genome for the pearl oyster Pinctada fucata martensii using PacBio sequencing and Hi-C.</title>
        <authorList>
            <person name="Zheng Z."/>
        </authorList>
    </citation>
    <scope>NUCLEOTIDE SEQUENCE</scope>
    <source>
        <strain evidence="22">ZZ-2019</strain>
        <tissue evidence="22">Adductor muscle</tissue>
    </source>
</reference>
<dbReference type="Pfam" id="PF03098">
    <property type="entry name" value="An_peroxidase"/>
    <property type="match status" value="1"/>
</dbReference>
<dbReference type="PANTHER" id="PTHR11475">
    <property type="entry name" value="OXIDASE/PEROXIDASE"/>
    <property type="match status" value="1"/>
</dbReference>
<dbReference type="SMART" id="SM00082">
    <property type="entry name" value="LRRCT"/>
    <property type="match status" value="1"/>
</dbReference>
<dbReference type="InterPro" id="IPR037120">
    <property type="entry name" value="Haem_peroxidase_sf_animal"/>
</dbReference>
<evidence type="ECO:0000256" key="9">
    <source>
        <dbReference type="ARBA" id="ARBA00022729"/>
    </source>
</evidence>
<dbReference type="Gene3D" id="6.20.200.20">
    <property type="match status" value="1"/>
</dbReference>
<feature type="domain" description="Ig-like" evidence="21">
    <location>
        <begin position="468"/>
        <end position="537"/>
    </location>
</feature>
<dbReference type="SUPFAM" id="SSF48113">
    <property type="entry name" value="Heme-dependent peroxidases"/>
    <property type="match status" value="1"/>
</dbReference>
<dbReference type="InterPro" id="IPR000483">
    <property type="entry name" value="Cys-rich_flank_reg_C"/>
</dbReference>
<feature type="domain" description="VWFC" evidence="20">
    <location>
        <begin position="1363"/>
        <end position="1421"/>
    </location>
</feature>
<gene>
    <name evidence="22" type="ORF">FSP39_008890</name>
</gene>
<dbReference type="FunFam" id="2.60.40.10:FF:000107">
    <property type="entry name" value="Myosin, light chain kinase a"/>
    <property type="match status" value="1"/>
</dbReference>
<dbReference type="Gene3D" id="3.80.10.10">
    <property type="entry name" value="Ribonuclease Inhibitor"/>
    <property type="match status" value="1"/>
</dbReference>
<dbReference type="PROSITE" id="PS50184">
    <property type="entry name" value="VWFC_2"/>
    <property type="match status" value="1"/>
</dbReference>
<dbReference type="InterPro" id="IPR001007">
    <property type="entry name" value="VWF_dom"/>
</dbReference>
<sequence length="1422" mass="162149">MDKSDQNKDIMNEYYMYYETVNHQKLERHFRRKGILQSDAIQLRDLRFNIIQDIPRNSLAGLNKLHTILLNNNHIERIQNGAFNGLPQLRHLFLYKNDIERIDRQTFSSLTNLRQLRLDSNPIICDCDILWLSQFLQRRSGRIQASAICRQPQQLQGRHVSRLTPTDLNCVTGAPHFTTEPQTLNISYGNTAYFSCRAAGNPTPQISWLHNNVELNPDDDRISVLNDGTLTIQDTQMTDRGDYQCVARSVNGEIRTNKVQLTYINNPEQPQLTRTPQDVIVSSGDTATFTCIARGFPRPTITWQHNGVTLLPSSRVVIDPRGQLQIRNVDVSQQGTYVCRATNDAGFSIAEARLIVSEPPRISVSPEDQSVTEGQTAIFRCDFTGSGQINVTWVNGAQEELPTNRRHQILEEGRALRIVQTKRSDRGLYTCRGSNQAGVTEGTAELSVNIQLSNNVLNREFEVETYPGNDIILQCDPDDPNIPTRWIKDGVALRSGAKYSLQGGRLVIRTVGNSDFGRYECFPENTVGFARNVITLQNSGRQRNIQIDQGTYLGSQYVNSAVRQATNEVNQAINQTMRNLFDRSRQHTVQDLIAIFRYPSAEALELARAEEIFEQTLQIIHRHVRDGHEYNISDSVGSYKEILSPGHLELIANMSGCFPDPRVVRCSEMCFHKKFRSMDGICNNLQSPMWGASVIPLKRLQQPIYENGFNTPVGWERTRIYNNYHLPSPRLVSSFLMSTDHVTEDEKNTHMLMQWGQFVDHDMDLTPQSVSNARFSDGRYCNETCENQYPCFPITVPRSDTRIQNHACLGFSRSSAMCNTGSTSVFYKTFTKREQINAVTAFIDGSSIYGSSDFESQRLREFTNGRGLMREGVLTQGGKRLLPFDTGNFLHHFDCQLDPSKRHVPCFRAGDNRVNEQLALTAMHTLWMRQHNHIATELLGINPHWDGNMLFHETRKIIGALMQHITYTQWLPHILGPSGMQLLGEYKGYNPTVDPSISNEFATAAMRFGHSLVQPIIFRLNESLQPIPEGNLPLHKAFFSPYKILEEGGIDPLLRGLYGMSAKKRMPDEVMNSELTEKLFSLANVVGQDLASLNIQRGRDHGLPFYNQYRVLCNLTRAATFDDFRREMPDQAVRDKLLALYSHPDNVDLFVGGMAEQPLPGGKVGPTFLCILVDQFRRLRDGDRFWYENPDVFESTQLAEIKQITLSRVICDSSDGIEKVQKDTFIRAERPADYLLCKDIPKMNFKIWSDCCTDCGKTGDFQSLINHFRQSSRNQFSLREDRDHIIRSNSNTNTNIDPIRSNSIPMPSYINDQMQLFNQQMTSFDSKVGGMENTISKLTKTITKLKRKMRKMTKMMQRTMNPLVCIDNKGRKRKEKEVWKINSCRTCRCRNNQVECDVEKCQKLTCPNQITPRGQCCPVCSN</sequence>
<dbReference type="PROSITE" id="PS50292">
    <property type="entry name" value="PEROXIDASE_3"/>
    <property type="match status" value="1"/>
</dbReference>
<protein>
    <recommendedName>
        <fullName evidence="24">Peroxidase</fullName>
    </recommendedName>
</protein>
<keyword evidence="10" id="KW-0677">Repeat</keyword>
<dbReference type="PANTHER" id="PTHR11475:SF58">
    <property type="entry name" value="PEROXIDASIN"/>
    <property type="match status" value="1"/>
</dbReference>
<keyword evidence="9" id="KW-0732">Signal</keyword>
<evidence type="ECO:0000256" key="14">
    <source>
        <dbReference type="ARBA" id="ARBA00023136"/>
    </source>
</evidence>
<dbReference type="InterPro" id="IPR003598">
    <property type="entry name" value="Ig_sub2"/>
</dbReference>
<dbReference type="SMART" id="SM00409">
    <property type="entry name" value="IG"/>
    <property type="match status" value="4"/>
</dbReference>
<dbReference type="InterPro" id="IPR019791">
    <property type="entry name" value="Haem_peroxidase_animal"/>
</dbReference>
<keyword evidence="16" id="KW-0325">Glycoprotein</keyword>
<evidence type="ECO:0000256" key="6">
    <source>
        <dbReference type="ARBA" id="ARBA00022614"/>
    </source>
</evidence>
<proteinExistence type="inferred from homology"/>
<keyword evidence="23" id="KW-1185">Reference proteome</keyword>
<evidence type="ECO:0000256" key="19">
    <source>
        <dbReference type="PIRSR" id="PIRSR619791-2"/>
    </source>
</evidence>
<feature type="binding site" description="axial binding residue" evidence="19">
    <location>
        <position position="1010"/>
    </location>
    <ligand>
        <name>heme b</name>
        <dbReference type="ChEBI" id="CHEBI:60344"/>
    </ligand>
    <ligandPart>
        <name>Fe</name>
        <dbReference type="ChEBI" id="CHEBI:18248"/>
    </ligandPart>
</feature>
<dbReference type="SMART" id="SM00408">
    <property type="entry name" value="IGc2"/>
    <property type="match status" value="4"/>
</dbReference>
<dbReference type="InterPro" id="IPR003591">
    <property type="entry name" value="Leu-rich_rpt_typical-subtyp"/>
</dbReference>
<evidence type="ECO:0000256" key="8">
    <source>
        <dbReference type="ARBA" id="ARBA00022723"/>
    </source>
</evidence>
<keyword evidence="11" id="KW-0106">Calcium</keyword>
<evidence type="ECO:0000256" key="13">
    <source>
        <dbReference type="ARBA" id="ARBA00023004"/>
    </source>
</evidence>
<dbReference type="GO" id="GO:0005886">
    <property type="term" value="C:plasma membrane"/>
    <property type="evidence" value="ECO:0007669"/>
    <property type="project" value="UniProtKB-SubCell"/>
</dbReference>
<evidence type="ECO:0000256" key="5">
    <source>
        <dbReference type="ARBA" id="ARBA00022525"/>
    </source>
</evidence>
<evidence type="ECO:0000256" key="12">
    <source>
        <dbReference type="ARBA" id="ARBA00023002"/>
    </source>
</evidence>
<evidence type="ECO:0000256" key="17">
    <source>
        <dbReference type="ARBA" id="ARBA00023319"/>
    </source>
</evidence>
<dbReference type="InterPro" id="IPR001611">
    <property type="entry name" value="Leu-rich_rpt"/>
</dbReference>
<evidence type="ECO:0000256" key="2">
    <source>
        <dbReference type="ARBA" id="ARBA00004236"/>
    </source>
</evidence>
<keyword evidence="12" id="KW-0560">Oxidoreductase</keyword>
<dbReference type="SUPFAM" id="SSF48726">
    <property type="entry name" value="Immunoglobulin"/>
    <property type="match status" value="4"/>
</dbReference>
<dbReference type="SMART" id="SM00214">
    <property type="entry name" value="VWC"/>
    <property type="match status" value="1"/>
</dbReference>
<comment type="subcellular location">
    <subcellularLocation>
        <location evidence="2">Cell membrane</location>
    </subcellularLocation>
    <subcellularLocation>
        <location evidence="3">Secreted</location>
    </subcellularLocation>
</comment>
<evidence type="ECO:0008006" key="24">
    <source>
        <dbReference type="Google" id="ProtNLM"/>
    </source>
</evidence>
<evidence type="ECO:0000256" key="16">
    <source>
        <dbReference type="ARBA" id="ARBA00023180"/>
    </source>
</evidence>
<feature type="domain" description="Ig-like" evidence="21">
    <location>
        <begin position="270"/>
        <end position="355"/>
    </location>
</feature>
<feature type="domain" description="Ig-like" evidence="21">
    <location>
        <begin position="175"/>
        <end position="262"/>
    </location>
</feature>
<dbReference type="InterPro" id="IPR013098">
    <property type="entry name" value="Ig_I-set"/>
</dbReference>
<evidence type="ECO:0000259" key="20">
    <source>
        <dbReference type="PROSITE" id="PS50184"/>
    </source>
</evidence>
<keyword evidence="4" id="KW-1003">Cell membrane</keyword>
<dbReference type="EMBL" id="VSWD01000010">
    <property type="protein sequence ID" value="KAK3090062.1"/>
    <property type="molecule type" value="Genomic_DNA"/>
</dbReference>
<dbReference type="GO" id="GO:0006979">
    <property type="term" value="P:response to oxidative stress"/>
    <property type="evidence" value="ECO:0007669"/>
    <property type="project" value="InterPro"/>
</dbReference>
<comment type="similarity">
    <text evidence="18">Belongs to the peroxidase family. XPO subfamily.</text>
</comment>
<evidence type="ECO:0000256" key="10">
    <source>
        <dbReference type="ARBA" id="ARBA00022737"/>
    </source>
</evidence>
<dbReference type="Gene3D" id="1.10.640.10">
    <property type="entry name" value="Haem peroxidase domain superfamily, animal type"/>
    <property type="match status" value="1"/>
</dbReference>
<evidence type="ECO:0000256" key="7">
    <source>
        <dbReference type="ARBA" id="ARBA00022617"/>
    </source>
</evidence>
<dbReference type="PRINTS" id="PR00457">
    <property type="entry name" value="ANPEROXIDASE"/>
</dbReference>
<evidence type="ECO:0000256" key="15">
    <source>
        <dbReference type="ARBA" id="ARBA00023157"/>
    </source>
</evidence>
<dbReference type="Proteomes" id="UP001186944">
    <property type="component" value="Unassembled WGS sequence"/>
</dbReference>
<dbReference type="CDD" id="cd09826">
    <property type="entry name" value="peroxidasin_like"/>
    <property type="match status" value="1"/>
</dbReference>
<evidence type="ECO:0000256" key="4">
    <source>
        <dbReference type="ARBA" id="ARBA00022475"/>
    </source>
</evidence>
<dbReference type="Gene3D" id="2.60.40.10">
    <property type="entry name" value="Immunoglobulins"/>
    <property type="match status" value="4"/>
</dbReference>
<keyword evidence="5" id="KW-0964">Secreted</keyword>
<dbReference type="FunFam" id="2.60.40.10:FF:000273">
    <property type="entry name" value="contactin-3 isoform X1"/>
    <property type="match status" value="2"/>
</dbReference>
<dbReference type="InterPro" id="IPR032675">
    <property type="entry name" value="LRR_dom_sf"/>
</dbReference>
<evidence type="ECO:0000256" key="1">
    <source>
        <dbReference type="ARBA" id="ARBA00001970"/>
    </source>
</evidence>
<accession>A0AA88XPY1</accession>
<keyword evidence="8 19" id="KW-0479">Metal-binding</keyword>
<dbReference type="SUPFAM" id="SSF52058">
    <property type="entry name" value="L domain-like"/>
    <property type="match status" value="1"/>
</dbReference>
<evidence type="ECO:0000313" key="22">
    <source>
        <dbReference type="EMBL" id="KAK3090062.1"/>
    </source>
</evidence>
<dbReference type="GO" id="GO:0005615">
    <property type="term" value="C:extracellular space"/>
    <property type="evidence" value="ECO:0007669"/>
    <property type="project" value="TreeGrafter"/>
</dbReference>
<keyword evidence="17" id="KW-0393">Immunoglobulin domain</keyword>
<dbReference type="PROSITE" id="PS01208">
    <property type="entry name" value="VWFC_1"/>
    <property type="match status" value="1"/>
</dbReference>
<dbReference type="SMART" id="SM00369">
    <property type="entry name" value="LRR_TYP"/>
    <property type="match status" value="2"/>
</dbReference>
<keyword evidence="14" id="KW-0472">Membrane</keyword>
<dbReference type="GO" id="GO:0020037">
    <property type="term" value="F:heme binding"/>
    <property type="evidence" value="ECO:0007669"/>
    <property type="project" value="InterPro"/>
</dbReference>
<comment type="cofactor">
    <cofactor evidence="1">
        <name>heme b</name>
        <dbReference type="ChEBI" id="CHEBI:60344"/>
    </cofactor>
</comment>
<dbReference type="InterPro" id="IPR034824">
    <property type="entry name" value="Peroxidasin_peroxidase"/>
</dbReference>
<organism evidence="22 23">
    <name type="scientific">Pinctada imbricata</name>
    <name type="common">Atlantic pearl-oyster</name>
    <name type="synonym">Pinctada martensii</name>
    <dbReference type="NCBI Taxonomy" id="66713"/>
    <lineage>
        <taxon>Eukaryota</taxon>
        <taxon>Metazoa</taxon>
        <taxon>Spiralia</taxon>
        <taxon>Lophotrochozoa</taxon>
        <taxon>Mollusca</taxon>
        <taxon>Bivalvia</taxon>
        <taxon>Autobranchia</taxon>
        <taxon>Pteriomorphia</taxon>
        <taxon>Pterioida</taxon>
        <taxon>Pterioidea</taxon>
        <taxon>Pteriidae</taxon>
        <taxon>Pinctada</taxon>
    </lineage>
</organism>
<evidence type="ECO:0000313" key="23">
    <source>
        <dbReference type="Proteomes" id="UP001186944"/>
    </source>
</evidence>
<dbReference type="FunFam" id="1.10.640.10:FF:000001">
    <property type="entry name" value="Peroxidasin homolog"/>
    <property type="match status" value="1"/>
</dbReference>
<keyword evidence="15" id="KW-1015">Disulfide bond</keyword>
<dbReference type="SUPFAM" id="SSF57603">
    <property type="entry name" value="FnI-like domain"/>
    <property type="match status" value="1"/>
</dbReference>
<dbReference type="Pfam" id="PF13855">
    <property type="entry name" value="LRR_8"/>
    <property type="match status" value="1"/>
</dbReference>
<dbReference type="Pfam" id="PF07679">
    <property type="entry name" value="I-set"/>
    <property type="match status" value="3"/>
</dbReference>
<dbReference type="InterPro" id="IPR010255">
    <property type="entry name" value="Haem_peroxidase_sf"/>
</dbReference>